<name>A0A7H4MJX2_KLEVA</name>
<keyword evidence="1" id="KW-0472">Membrane</keyword>
<accession>A0A7H4MJX2</accession>
<sequence length="52" mass="5393">MEKRLDTVVNLIMFLSLLAYGLGSLTGASSRLVANNIVLKRGASCGAAGVIQ</sequence>
<dbReference type="AlphaFoldDB" id="A0A7H4MJX2"/>
<evidence type="ECO:0000256" key="1">
    <source>
        <dbReference type="SAM" id="Phobius"/>
    </source>
</evidence>
<dbReference type="Proteomes" id="UP000254545">
    <property type="component" value="Unassembled WGS sequence"/>
</dbReference>
<protein>
    <submittedName>
        <fullName evidence="2">Uncharacterized protein</fullName>
    </submittedName>
</protein>
<proteinExistence type="predicted"/>
<evidence type="ECO:0000313" key="2">
    <source>
        <dbReference type="EMBL" id="STS90622.1"/>
    </source>
</evidence>
<keyword evidence="1" id="KW-1133">Transmembrane helix</keyword>
<gene>
    <name evidence="2" type="ORF">NCTC9177_04520</name>
</gene>
<feature type="transmembrane region" description="Helical" evidence="1">
    <location>
        <begin position="12"/>
        <end position="34"/>
    </location>
</feature>
<organism evidence="2 3">
    <name type="scientific">Klebsiella variicola</name>
    <dbReference type="NCBI Taxonomy" id="244366"/>
    <lineage>
        <taxon>Bacteria</taxon>
        <taxon>Pseudomonadati</taxon>
        <taxon>Pseudomonadota</taxon>
        <taxon>Gammaproteobacteria</taxon>
        <taxon>Enterobacterales</taxon>
        <taxon>Enterobacteriaceae</taxon>
        <taxon>Klebsiella/Raoultella group</taxon>
        <taxon>Klebsiella</taxon>
        <taxon>Klebsiella pneumoniae complex</taxon>
    </lineage>
</organism>
<keyword evidence="1" id="KW-0812">Transmembrane</keyword>
<dbReference type="EMBL" id="UGKR01000003">
    <property type="protein sequence ID" value="STS90622.1"/>
    <property type="molecule type" value="Genomic_DNA"/>
</dbReference>
<reference evidence="2 3" key="1">
    <citation type="submission" date="2018-06" db="EMBL/GenBank/DDBJ databases">
        <authorList>
            <consortium name="Pathogen Informatics"/>
            <person name="Doyle S."/>
        </authorList>
    </citation>
    <scope>NUCLEOTIDE SEQUENCE [LARGE SCALE GENOMIC DNA]</scope>
    <source>
        <strain evidence="2 3">NCTC9177</strain>
    </source>
</reference>
<comment type="caution">
    <text evidence="2">The sequence shown here is derived from an EMBL/GenBank/DDBJ whole genome shotgun (WGS) entry which is preliminary data.</text>
</comment>
<evidence type="ECO:0000313" key="3">
    <source>
        <dbReference type="Proteomes" id="UP000254545"/>
    </source>
</evidence>